<reference evidence="1" key="1">
    <citation type="journal article" date="2015" name="Nature">
        <title>Complex archaea that bridge the gap between prokaryotes and eukaryotes.</title>
        <authorList>
            <person name="Spang A."/>
            <person name="Saw J.H."/>
            <person name="Jorgensen S.L."/>
            <person name="Zaremba-Niedzwiedzka K."/>
            <person name="Martijn J."/>
            <person name="Lind A.E."/>
            <person name="van Eijk R."/>
            <person name="Schleper C."/>
            <person name="Guy L."/>
            <person name="Ettema T.J."/>
        </authorList>
    </citation>
    <scope>NUCLEOTIDE SEQUENCE</scope>
</reference>
<dbReference type="AlphaFoldDB" id="A0A0F8Y4S2"/>
<accession>A0A0F8Y4S2</accession>
<name>A0A0F8Y4S2_9ZZZZ</name>
<organism evidence="1">
    <name type="scientific">marine sediment metagenome</name>
    <dbReference type="NCBI Taxonomy" id="412755"/>
    <lineage>
        <taxon>unclassified sequences</taxon>
        <taxon>metagenomes</taxon>
        <taxon>ecological metagenomes</taxon>
    </lineage>
</organism>
<feature type="non-terminal residue" evidence="1">
    <location>
        <position position="200"/>
    </location>
</feature>
<evidence type="ECO:0000313" key="1">
    <source>
        <dbReference type="EMBL" id="KKK43276.1"/>
    </source>
</evidence>
<sequence>MASLQVADIADLVESTQADLGRMRWTEAATDLQEFVAFGSLINKGRLTLGSGSSVTWNVRVGHNTAGNARHTGLFNTDVTNVGEGLKTANAPWKFAETSYAVDRREPSMNKDPARIVDLVAERRVESMVELAEEVEDKFWADNPGVTSDTPLGIKTWFVSNSATTFGFNGGNPTNYSGGVGGLNSTTYPRWANETYRYVD</sequence>
<gene>
    <name evidence="1" type="ORF">LCGC14_3168680</name>
</gene>
<proteinExistence type="predicted"/>
<comment type="caution">
    <text evidence="1">The sequence shown here is derived from an EMBL/GenBank/DDBJ whole genome shotgun (WGS) entry which is preliminary data.</text>
</comment>
<dbReference type="EMBL" id="LAZR01070260">
    <property type="protein sequence ID" value="KKK43276.1"/>
    <property type="molecule type" value="Genomic_DNA"/>
</dbReference>
<protein>
    <submittedName>
        <fullName evidence="1">Uncharacterized protein</fullName>
    </submittedName>
</protein>